<proteinExistence type="predicted"/>
<organism evidence="1">
    <name type="scientific">bioreactor metagenome</name>
    <dbReference type="NCBI Taxonomy" id="1076179"/>
    <lineage>
        <taxon>unclassified sequences</taxon>
        <taxon>metagenomes</taxon>
        <taxon>ecological metagenomes</taxon>
    </lineage>
</organism>
<sequence length="91" mass="9833">MQQVGFFQPAICLLKVSLEHKMVPFGDQVAQRAAGANAAPAHARVAKRHAAVHTSGCLLFDLLRALCGMKCIPVLDALLRAAFFRCLAVIF</sequence>
<accession>A0A645CUI4</accession>
<comment type="caution">
    <text evidence="1">The sequence shown here is derived from an EMBL/GenBank/DDBJ whole genome shotgun (WGS) entry which is preliminary data.</text>
</comment>
<protein>
    <submittedName>
        <fullName evidence="1">Uncharacterized protein</fullName>
    </submittedName>
</protein>
<name>A0A645CUI4_9ZZZZ</name>
<gene>
    <name evidence="1" type="ORF">SDC9_127636</name>
</gene>
<dbReference type="EMBL" id="VSSQ01030164">
    <property type="protein sequence ID" value="MPM80587.1"/>
    <property type="molecule type" value="Genomic_DNA"/>
</dbReference>
<evidence type="ECO:0000313" key="1">
    <source>
        <dbReference type="EMBL" id="MPM80587.1"/>
    </source>
</evidence>
<reference evidence="1" key="1">
    <citation type="submission" date="2019-08" db="EMBL/GenBank/DDBJ databases">
        <authorList>
            <person name="Kucharzyk K."/>
            <person name="Murdoch R.W."/>
            <person name="Higgins S."/>
            <person name="Loffler F."/>
        </authorList>
    </citation>
    <scope>NUCLEOTIDE SEQUENCE</scope>
</reference>
<dbReference type="AlphaFoldDB" id="A0A645CUI4"/>